<evidence type="ECO:0000256" key="2">
    <source>
        <dbReference type="SAM" id="Phobius"/>
    </source>
</evidence>
<evidence type="ECO:0000313" key="4">
    <source>
        <dbReference type="Proteomes" id="UP001163823"/>
    </source>
</evidence>
<feature type="transmembrane region" description="Helical" evidence="2">
    <location>
        <begin position="42"/>
        <end position="59"/>
    </location>
</feature>
<organism evidence="3 4">
    <name type="scientific">Quillaja saponaria</name>
    <name type="common">Soap bark tree</name>
    <dbReference type="NCBI Taxonomy" id="32244"/>
    <lineage>
        <taxon>Eukaryota</taxon>
        <taxon>Viridiplantae</taxon>
        <taxon>Streptophyta</taxon>
        <taxon>Embryophyta</taxon>
        <taxon>Tracheophyta</taxon>
        <taxon>Spermatophyta</taxon>
        <taxon>Magnoliopsida</taxon>
        <taxon>eudicotyledons</taxon>
        <taxon>Gunneridae</taxon>
        <taxon>Pentapetalae</taxon>
        <taxon>rosids</taxon>
        <taxon>fabids</taxon>
        <taxon>Fabales</taxon>
        <taxon>Quillajaceae</taxon>
        <taxon>Quillaja</taxon>
    </lineage>
</organism>
<protein>
    <submittedName>
        <fullName evidence="3">Protein spire 2 like</fullName>
    </submittedName>
</protein>
<dbReference type="EMBL" id="JARAOO010000002">
    <property type="protein sequence ID" value="KAJ7978813.1"/>
    <property type="molecule type" value="Genomic_DNA"/>
</dbReference>
<comment type="caution">
    <text evidence="3">The sequence shown here is derived from an EMBL/GenBank/DDBJ whole genome shotgun (WGS) entry which is preliminary data.</text>
</comment>
<dbReference type="Proteomes" id="UP001163823">
    <property type="component" value="Chromosome 2"/>
</dbReference>
<feature type="region of interest" description="Disordered" evidence="1">
    <location>
        <begin position="1"/>
        <end position="32"/>
    </location>
</feature>
<keyword evidence="2" id="KW-1133">Transmembrane helix</keyword>
<keyword evidence="4" id="KW-1185">Reference proteome</keyword>
<accession>A0AAD7QC50</accession>
<keyword evidence="2" id="KW-0472">Membrane</keyword>
<reference evidence="3" key="1">
    <citation type="journal article" date="2023" name="Science">
        <title>Elucidation of the pathway for biosynthesis of saponin adjuvants from the soapbark tree.</title>
        <authorList>
            <person name="Reed J."/>
            <person name="Orme A."/>
            <person name="El-Demerdash A."/>
            <person name="Owen C."/>
            <person name="Martin L.B.B."/>
            <person name="Misra R.C."/>
            <person name="Kikuchi S."/>
            <person name="Rejzek M."/>
            <person name="Martin A.C."/>
            <person name="Harkess A."/>
            <person name="Leebens-Mack J."/>
            <person name="Louveau T."/>
            <person name="Stephenson M.J."/>
            <person name="Osbourn A."/>
        </authorList>
    </citation>
    <scope>NUCLEOTIDE SEQUENCE</scope>
    <source>
        <strain evidence="3">S10</strain>
    </source>
</reference>
<gene>
    <name evidence="3" type="ORF">O6P43_002286</name>
</gene>
<evidence type="ECO:0000256" key="1">
    <source>
        <dbReference type="SAM" id="MobiDB-lite"/>
    </source>
</evidence>
<evidence type="ECO:0000313" key="3">
    <source>
        <dbReference type="EMBL" id="KAJ7978813.1"/>
    </source>
</evidence>
<dbReference type="AlphaFoldDB" id="A0AAD7QC50"/>
<dbReference type="KEGG" id="qsa:O6P43_002286"/>
<dbReference type="PANTHER" id="PTHR33429">
    <property type="entry name" value="OS02G0708000 PROTEIN-RELATED"/>
    <property type="match status" value="1"/>
</dbReference>
<sequence length="106" mass="11270">MKWVKATLPSILQPQQQQEPAGETMTNSQAGASGTFGSMGPFFAVISVLAVLAILSCYLGRICTANDSGCLGWLKRKCCRRSVGGDVEVGPCVMVKDGETHQQHPS</sequence>
<keyword evidence="2" id="KW-0812">Transmembrane</keyword>
<feature type="compositionally biased region" description="Polar residues" evidence="1">
    <location>
        <begin position="10"/>
        <end position="32"/>
    </location>
</feature>
<dbReference type="PANTHER" id="PTHR33429:SF23">
    <property type="entry name" value="OS02G0709350 PROTEIN"/>
    <property type="match status" value="1"/>
</dbReference>
<name>A0AAD7QC50_QUISA</name>
<proteinExistence type="predicted"/>